<accession>A0A3P5W971</accession>
<evidence type="ECO:0000313" key="3">
    <source>
        <dbReference type="Proteomes" id="UP000270468"/>
    </source>
</evidence>
<organism evidence="2 3">
    <name type="scientific">Filibacter tadaridae</name>
    <dbReference type="NCBI Taxonomy" id="2483811"/>
    <lineage>
        <taxon>Bacteria</taxon>
        <taxon>Bacillati</taxon>
        <taxon>Bacillota</taxon>
        <taxon>Bacilli</taxon>
        <taxon>Bacillales</taxon>
        <taxon>Caryophanaceae</taxon>
        <taxon>Filibacter</taxon>
    </lineage>
</organism>
<evidence type="ECO:0000313" key="2">
    <source>
        <dbReference type="EMBL" id="VDC18093.1"/>
    </source>
</evidence>
<keyword evidence="1" id="KW-0732">Signal</keyword>
<protein>
    <recommendedName>
        <fullName evidence="4">Lumazine-binding domain protein</fullName>
    </recommendedName>
</protein>
<keyword evidence="3" id="KW-1185">Reference proteome</keyword>
<proteinExistence type="predicted"/>
<dbReference type="Proteomes" id="UP000270468">
    <property type="component" value="Unassembled WGS sequence"/>
</dbReference>
<feature type="chain" id="PRO_5018299459" description="Lumazine-binding domain protein" evidence="1">
    <location>
        <begin position="24"/>
        <end position="269"/>
    </location>
</feature>
<dbReference type="OrthoDB" id="3035420at2"/>
<gene>
    <name evidence="2" type="ORF">FILTAD_00026</name>
</gene>
<evidence type="ECO:0000256" key="1">
    <source>
        <dbReference type="SAM" id="SignalP"/>
    </source>
</evidence>
<sequence>MKNVLKFLFLGVFLFSMPLISQAEEIKVKSVGEVIDTYLTGMVENDVHAVVNNVNDTRYNSLEQQISEYKIMLIEDKLVDYEILGDKVVSNNEIQYIARLEFATGEISEVPMLMTKEDSRWKVNVSNSSLENEEYKILQEAISETTLSETIITPLAAHFLCDWNFSGRRDNKEFYSNCTFDINKSDAMVNLVVHQDNTSSHSLGIAYTIVKKKLFGDEVWGSNYVSGTKTSNYLTTITGKSKTFSGAKVRFLPDGHYEQPGFSGVGGIY</sequence>
<name>A0A3P5W971_9BACL</name>
<feature type="signal peptide" evidence="1">
    <location>
        <begin position="1"/>
        <end position="23"/>
    </location>
</feature>
<reference evidence="2 3" key="1">
    <citation type="submission" date="2018-11" db="EMBL/GenBank/DDBJ databases">
        <authorList>
            <person name="Criscuolo A."/>
        </authorList>
    </citation>
    <scope>NUCLEOTIDE SEQUENCE [LARGE SCALE GENOMIC DNA]</scope>
    <source>
        <strain evidence="2">ATB-66</strain>
    </source>
</reference>
<dbReference type="AlphaFoldDB" id="A0A3P5W971"/>
<dbReference type="RefSeq" id="WP_124068487.1">
    <property type="nucleotide sequence ID" value="NZ_CBCRXF010000030.1"/>
</dbReference>
<evidence type="ECO:0008006" key="4">
    <source>
        <dbReference type="Google" id="ProtNLM"/>
    </source>
</evidence>
<dbReference type="EMBL" id="UXAV01000008">
    <property type="protein sequence ID" value="VDC18093.1"/>
    <property type="molecule type" value="Genomic_DNA"/>
</dbReference>